<sequence length="70" mass="7923">MINDFNFEGVFVPGLLIIALVALICTRLLIQLFSLTEGYRCLPFRPVINICVMIIMFYLLLQGLNSPGIF</sequence>
<organism evidence="6 7">
    <name type="scientific">Tatumella morbirosei</name>
    <dbReference type="NCBI Taxonomy" id="642227"/>
    <lineage>
        <taxon>Bacteria</taxon>
        <taxon>Pseudomonadati</taxon>
        <taxon>Pseudomonadota</taxon>
        <taxon>Gammaproteobacteria</taxon>
        <taxon>Enterobacterales</taxon>
        <taxon>Erwiniaceae</taxon>
        <taxon>Tatumella</taxon>
    </lineage>
</organism>
<dbReference type="EMBL" id="JPKR02000003">
    <property type="protein sequence ID" value="KGD72146.1"/>
    <property type="molecule type" value="Genomic_DNA"/>
</dbReference>
<dbReference type="OrthoDB" id="7021192at2"/>
<dbReference type="Pfam" id="PF07869">
    <property type="entry name" value="DUF1656"/>
    <property type="match status" value="1"/>
</dbReference>
<dbReference type="STRING" id="642227.HA49_15385"/>
<feature type="transmembrane region" description="Helical" evidence="5">
    <location>
        <begin position="42"/>
        <end position="61"/>
    </location>
</feature>
<protein>
    <recommendedName>
        <fullName evidence="8">DUF1656 domain-containing protein</fullName>
    </recommendedName>
</protein>
<keyword evidence="2 5" id="KW-0812">Transmembrane</keyword>
<dbReference type="RefSeq" id="WP_038021438.1">
    <property type="nucleotide sequence ID" value="NZ_JPKR02000003.1"/>
</dbReference>
<keyword evidence="3 5" id="KW-1133">Transmembrane helix</keyword>
<comment type="caution">
    <text evidence="6">The sequence shown here is derived from an EMBL/GenBank/DDBJ whole genome shotgun (WGS) entry which is preliminary data.</text>
</comment>
<evidence type="ECO:0000256" key="2">
    <source>
        <dbReference type="ARBA" id="ARBA00022692"/>
    </source>
</evidence>
<evidence type="ECO:0000256" key="5">
    <source>
        <dbReference type="SAM" id="Phobius"/>
    </source>
</evidence>
<evidence type="ECO:0000256" key="4">
    <source>
        <dbReference type="ARBA" id="ARBA00023136"/>
    </source>
</evidence>
<keyword evidence="1" id="KW-1003">Cell membrane</keyword>
<reference evidence="6" key="1">
    <citation type="submission" date="2014-12" db="EMBL/GenBank/DDBJ databases">
        <title>The draft genome of the Tatumella morbirosei type strain, LMG23360T isolated from pineapple rot.</title>
        <authorList>
            <person name="Smits T.H."/>
            <person name="Palmer M."/>
            <person name="Venter S.N."/>
            <person name="Duffy B."/>
            <person name="Steenkamp E.T."/>
            <person name="Chan W.Y."/>
            <person name="Coutinho T.A."/>
            <person name="Coetzee M.P."/>
            <person name="De Maayer P."/>
        </authorList>
    </citation>
    <scope>NUCLEOTIDE SEQUENCE [LARGE SCALE GENOMIC DNA]</scope>
    <source>
        <strain evidence="6">LMG 23360</strain>
    </source>
</reference>
<feature type="transmembrane region" description="Helical" evidence="5">
    <location>
        <begin position="12"/>
        <end position="30"/>
    </location>
</feature>
<dbReference type="eggNOG" id="ENOG503378H">
    <property type="taxonomic scope" value="Bacteria"/>
</dbReference>
<evidence type="ECO:0000256" key="1">
    <source>
        <dbReference type="ARBA" id="ARBA00022475"/>
    </source>
</evidence>
<gene>
    <name evidence="6" type="ORF">HA49_15385</name>
</gene>
<evidence type="ECO:0000313" key="6">
    <source>
        <dbReference type="EMBL" id="KGD72146.1"/>
    </source>
</evidence>
<accession>A0A095T5F9</accession>
<name>A0A095T5F9_9GAMM</name>
<dbReference type="InterPro" id="IPR012451">
    <property type="entry name" value="DUF1656"/>
</dbReference>
<keyword evidence="4 5" id="KW-0472">Membrane</keyword>
<evidence type="ECO:0000256" key="3">
    <source>
        <dbReference type="ARBA" id="ARBA00022989"/>
    </source>
</evidence>
<proteinExistence type="predicted"/>
<keyword evidence="7" id="KW-1185">Reference proteome</keyword>
<dbReference type="Proteomes" id="UP000029577">
    <property type="component" value="Unassembled WGS sequence"/>
</dbReference>
<evidence type="ECO:0008006" key="8">
    <source>
        <dbReference type="Google" id="ProtNLM"/>
    </source>
</evidence>
<dbReference type="AlphaFoldDB" id="A0A095T5F9"/>
<evidence type="ECO:0000313" key="7">
    <source>
        <dbReference type="Proteomes" id="UP000029577"/>
    </source>
</evidence>